<keyword evidence="1 3" id="KW-0808">Transferase</keyword>
<gene>
    <name evidence="3" type="primary">fabF_54</name>
    <name evidence="3" type="ORF">SDC9_176018</name>
</gene>
<dbReference type="GO" id="GO:0005829">
    <property type="term" value="C:cytosol"/>
    <property type="evidence" value="ECO:0007669"/>
    <property type="project" value="TreeGrafter"/>
</dbReference>
<dbReference type="InterPro" id="IPR020841">
    <property type="entry name" value="PKS_Beta-ketoAc_synthase_dom"/>
</dbReference>
<dbReference type="InterPro" id="IPR000794">
    <property type="entry name" value="Beta-ketoacyl_synthase"/>
</dbReference>
<feature type="domain" description="Ketosynthase family 3 (KS3)" evidence="2">
    <location>
        <begin position="1"/>
        <end position="164"/>
    </location>
</feature>
<sequence>MKRGAKIYGFINGLGMTGDAYHLSATDPEGIQAARAMKLAMEMSGISPEDIDLVSCHATSTPVGDLSEIRAVKKALGKSSEKVFIQASKALLGHGLGAAAATELIGAILQAQEGFVHGMPNLMEPDDEFTGLNMPRQTVNAPIKVILKNSFGFGGHNAALVYTKNQDYGIKGEKN</sequence>
<dbReference type="InterPro" id="IPR014031">
    <property type="entry name" value="Ketoacyl_synth_C"/>
</dbReference>
<organism evidence="3">
    <name type="scientific">bioreactor metagenome</name>
    <dbReference type="NCBI Taxonomy" id="1076179"/>
    <lineage>
        <taxon>unclassified sequences</taxon>
        <taxon>metagenomes</taxon>
        <taxon>ecological metagenomes</taxon>
    </lineage>
</organism>
<evidence type="ECO:0000256" key="1">
    <source>
        <dbReference type="ARBA" id="ARBA00022679"/>
    </source>
</evidence>
<dbReference type="GO" id="GO:0006633">
    <property type="term" value="P:fatty acid biosynthetic process"/>
    <property type="evidence" value="ECO:0007669"/>
    <property type="project" value="TreeGrafter"/>
</dbReference>
<accession>A0A645GQW2</accession>
<dbReference type="Pfam" id="PF02801">
    <property type="entry name" value="Ketoacyl-synt_C"/>
    <property type="match status" value="1"/>
</dbReference>
<dbReference type="PANTHER" id="PTHR11712">
    <property type="entry name" value="POLYKETIDE SYNTHASE-RELATED"/>
    <property type="match status" value="1"/>
</dbReference>
<dbReference type="Gene3D" id="3.40.47.10">
    <property type="match status" value="1"/>
</dbReference>
<dbReference type="GO" id="GO:0004315">
    <property type="term" value="F:3-oxoacyl-[acyl-carrier-protein] synthase activity"/>
    <property type="evidence" value="ECO:0007669"/>
    <property type="project" value="UniProtKB-EC"/>
</dbReference>
<dbReference type="PROSITE" id="PS52004">
    <property type="entry name" value="KS3_2"/>
    <property type="match status" value="1"/>
</dbReference>
<dbReference type="AlphaFoldDB" id="A0A645GQW2"/>
<name>A0A645GQW2_9ZZZZ</name>
<keyword evidence="3" id="KW-0012">Acyltransferase</keyword>
<dbReference type="InterPro" id="IPR016039">
    <property type="entry name" value="Thiolase-like"/>
</dbReference>
<proteinExistence type="predicted"/>
<dbReference type="SUPFAM" id="SSF53901">
    <property type="entry name" value="Thiolase-like"/>
    <property type="match status" value="1"/>
</dbReference>
<dbReference type="EC" id="2.3.1.179" evidence="3"/>
<dbReference type="PANTHER" id="PTHR11712:SF336">
    <property type="entry name" value="3-OXOACYL-[ACYL-CARRIER-PROTEIN] SYNTHASE, MITOCHONDRIAL"/>
    <property type="match status" value="1"/>
</dbReference>
<reference evidence="3" key="1">
    <citation type="submission" date="2019-08" db="EMBL/GenBank/DDBJ databases">
        <authorList>
            <person name="Kucharzyk K."/>
            <person name="Murdoch R.W."/>
            <person name="Higgins S."/>
            <person name="Loffler F."/>
        </authorList>
    </citation>
    <scope>NUCLEOTIDE SEQUENCE</scope>
</reference>
<evidence type="ECO:0000313" key="3">
    <source>
        <dbReference type="EMBL" id="MPN28576.1"/>
    </source>
</evidence>
<dbReference type="EMBL" id="VSSQ01078925">
    <property type="protein sequence ID" value="MPN28576.1"/>
    <property type="molecule type" value="Genomic_DNA"/>
</dbReference>
<protein>
    <submittedName>
        <fullName evidence="3">3-oxoacyl-[acyl-carrier-protein] synthase 2</fullName>
        <ecNumber evidence="3">2.3.1.179</ecNumber>
    </submittedName>
</protein>
<comment type="caution">
    <text evidence="3">The sequence shown here is derived from an EMBL/GenBank/DDBJ whole genome shotgun (WGS) entry which is preliminary data.</text>
</comment>
<evidence type="ECO:0000259" key="2">
    <source>
        <dbReference type="PROSITE" id="PS52004"/>
    </source>
</evidence>